<evidence type="ECO:0000256" key="1">
    <source>
        <dbReference type="SAM" id="MobiDB-lite"/>
    </source>
</evidence>
<proteinExistence type="predicted"/>
<accession>A0AAW2F223</accession>
<sequence length="173" mass="19146">MRGDAAGQEEKVKPEVEQLRSSFFLIFGSGYKEDKSIDKQKLGGISRKEIEEHWIKATNNSGAAFCLCVIPSVKSSNELQELAQYGQPANKVANVGSSVPDKIPIQIGRLPSSRCWPDVQLPPLFKFHTAGTEIQAKSAEFLLDKTPKKFEGEETRRKMRGRARGERGGSVPN</sequence>
<dbReference type="AlphaFoldDB" id="A0AAW2F223"/>
<comment type="caution">
    <text evidence="2">The sequence shown here is derived from an EMBL/GenBank/DDBJ whole genome shotgun (WGS) entry which is preliminary data.</text>
</comment>
<keyword evidence="3" id="KW-1185">Reference proteome</keyword>
<name>A0AAW2F223_9HYME</name>
<gene>
    <name evidence="2" type="ORF">PUN28_014499</name>
</gene>
<protein>
    <submittedName>
        <fullName evidence="2">Uncharacterized protein</fullName>
    </submittedName>
</protein>
<dbReference type="EMBL" id="JADYXP020000015">
    <property type="protein sequence ID" value="KAL0109472.1"/>
    <property type="molecule type" value="Genomic_DNA"/>
</dbReference>
<reference evidence="2 3" key="1">
    <citation type="submission" date="2023-03" db="EMBL/GenBank/DDBJ databases">
        <title>High recombination rates correlate with genetic variation in Cardiocondyla obscurior ants.</title>
        <authorList>
            <person name="Errbii M."/>
        </authorList>
    </citation>
    <scope>NUCLEOTIDE SEQUENCE [LARGE SCALE GENOMIC DNA]</scope>
    <source>
        <strain evidence="2">Alpha-2009</strain>
        <tissue evidence="2">Whole body</tissue>
    </source>
</reference>
<feature type="compositionally biased region" description="Basic and acidic residues" evidence="1">
    <location>
        <begin position="145"/>
        <end position="156"/>
    </location>
</feature>
<feature type="region of interest" description="Disordered" evidence="1">
    <location>
        <begin position="145"/>
        <end position="173"/>
    </location>
</feature>
<dbReference type="Proteomes" id="UP001430953">
    <property type="component" value="Unassembled WGS sequence"/>
</dbReference>
<organism evidence="2 3">
    <name type="scientific">Cardiocondyla obscurior</name>
    <dbReference type="NCBI Taxonomy" id="286306"/>
    <lineage>
        <taxon>Eukaryota</taxon>
        <taxon>Metazoa</taxon>
        <taxon>Ecdysozoa</taxon>
        <taxon>Arthropoda</taxon>
        <taxon>Hexapoda</taxon>
        <taxon>Insecta</taxon>
        <taxon>Pterygota</taxon>
        <taxon>Neoptera</taxon>
        <taxon>Endopterygota</taxon>
        <taxon>Hymenoptera</taxon>
        <taxon>Apocrita</taxon>
        <taxon>Aculeata</taxon>
        <taxon>Formicoidea</taxon>
        <taxon>Formicidae</taxon>
        <taxon>Myrmicinae</taxon>
        <taxon>Cardiocondyla</taxon>
    </lineage>
</organism>
<evidence type="ECO:0000313" key="2">
    <source>
        <dbReference type="EMBL" id="KAL0109472.1"/>
    </source>
</evidence>
<evidence type="ECO:0000313" key="3">
    <source>
        <dbReference type="Proteomes" id="UP001430953"/>
    </source>
</evidence>